<dbReference type="InterPro" id="IPR019207">
    <property type="entry name" value="DUF2092"/>
</dbReference>
<evidence type="ECO:0000256" key="1">
    <source>
        <dbReference type="ARBA" id="ARBA00022729"/>
    </source>
</evidence>
<sequence length="269" mass="29797">MTSLRPRIYILGIILCIGTAPLNAAPPKSGTTMPKSAAPKIVTKGIVDPDSVAALKRMSAYLTSLNTAAITSEGSLDVVTDDGQRIQLDGVTKYKLRKPNGFVIDYVSDAKSRQFIYDGKQFTVYAPKLDFYATVPAPPTNREVLDTIYKRFGIALPLEDLFRWNDPNGVRVDSLKSGYLAGTATLDGVETDHYAFREAEVDWEIWIDKGDRPLPRKVVIVDRTDPANPTFIARLNWTVNPAFTDSDFAFTPDKDAKRIELAVYEESGE</sequence>
<dbReference type="Gene3D" id="2.50.20.10">
    <property type="entry name" value="Lipoprotein localisation LolA/LolB/LppX"/>
    <property type="match status" value="1"/>
</dbReference>
<organism evidence="3 4">
    <name type="scientific">Sphingomonas cremea</name>
    <dbReference type="NCBI Taxonomy" id="2904799"/>
    <lineage>
        <taxon>Bacteria</taxon>
        <taxon>Pseudomonadati</taxon>
        <taxon>Pseudomonadota</taxon>
        <taxon>Alphaproteobacteria</taxon>
        <taxon>Sphingomonadales</taxon>
        <taxon>Sphingomonadaceae</taxon>
        <taxon>Sphingomonas</taxon>
    </lineage>
</organism>
<feature type="signal peptide" evidence="2">
    <location>
        <begin position="1"/>
        <end position="24"/>
    </location>
</feature>
<dbReference type="EMBL" id="JAKFGM010000002">
    <property type="protein sequence ID" value="MCF2515232.1"/>
    <property type="molecule type" value="Genomic_DNA"/>
</dbReference>
<dbReference type="Proteomes" id="UP001139410">
    <property type="component" value="Unassembled WGS sequence"/>
</dbReference>
<keyword evidence="1 2" id="KW-0732">Signal</keyword>
<evidence type="ECO:0000313" key="4">
    <source>
        <dbReference type="Proteomes" id="UP001139410"/>
    </source>
</evidence>
<dbReference type="RefSeq" id="WP_235067751.1">
    <property type="nucleotide sequence ID" value="NZ_JAKFGM010000002.1"/>
</dbReference>
<dbReference type="AlphaFoldDB" id="A0A9X1QN78"/>
<gene>
    <name evidence="3" type="ORF">LVY65_09180</name>
</gene>
<feature type="chain" id="PRO_5041000815" evidence="2">
    <location>
        <begin position="25"/>
        <end position="269"/>
    </location>
</feature>
<dbReference type="InterPro" id="IPR029046">
    <property type="entry name" value="LolA/LolB/LppX"/>
</dbReference>
<protein>
    <submittedName>
        <fullName evidence="3">DUF2092 domain-containing protein</fullName>
    </submittedName>
</protein>
<comment type="caution">
    <text evidence="3">The sequence shown here is derived from an EMBL/GenBank/DDBJ whole genome shotgun (WGS) entry which is preliminary data.</text>
</comment>
<evidence type="ECO:0000256" key="2">
    <source>
        <dbReference type="SAM" id="SignalP"/>
    </source>
</evidence>
<accession>A0A9X1QN78</accession>
<evidence type="ECO:0000313" key="3">
    <source>
        <dbReference type="EMBL" id="MCF2515232.1"/>
    </source>
</evidence>
<name>A0A9X1QN78_9SPHN</name>
<keyword evidence="4" id="KW-1185">Reference proteome</keyword>
<reference evidence="3" key="1">
    <citation type="submission" date="2022-01" db="EMBL/GenBank/DDBJ databases">
        <authorList>
            <person name="Jo J.-H."/>
            <person name="Im W.-T."/>
        </authorList>
    </citation>
    <scope>NUCLEOTIDE SEQUENCE</scope>
    <source>
        <strain evidence="3">G124</strain>
    </source>
</reference>
<proteinExistence type="predicted"/>
<dbReference type="Pfam" id="PF09865">
    <property type="entry name" value="DUF2092"/>
    <property type="match status" value="1"/>
</dbReference>
<dbReference type="SUPFAM" id="SSF89392">
    <property type="entry name" value="Prokaryotic lipoproteins and lipoprotein localization factors"/>
    <property type="match status" value="1"/>
</dbReference>